<organism evidence="6 7">
    <name type="scientific">Paremcibacter congregatus</name>
    <dbReference type="NCBI Taxonomy" id="2043170"/>
    <lineage>
        <taxon>Bacteria</taxon>
        <taxon>Pseudomonadati</taxon>
        <taxon>Pseudomonadota</taxon>
        <taxon>Alphaproteobacteria</taxon>
        <taxon>Emcibacterales</taxon>
        <taxon>Emcibacteraceae</taxon>
        <taxon>Paremcibacter</taxon>
    </lineage>
</organism>
<keyword evidence="2" id="KW-0238">DNA-binding</keyword>
<dbReference type="EMBL" id="PDEM01000009">
    <property type="protein sequence ID" value="PHZ85792.1"/>
    <property type="molecule type" value="Genomic_DNA"/>
</dbReference>
<evidence type="ECO:0000256" key="4">
    <source>
        <dbReference type="SAM" id="MobiDB-lite"/>
    </source>
</evidence>
<evidence type="ECO:0000313" key="6">
    <source>
        <dbReference type="EMBL" id="PHZ85792.1"/>
    </source>
</evidence>
<evidence type="ECO:0000256" key="2">
    <source>
        <dbReference type="ARBA" id="ARBA00023125"/>
    </source>
</evidence>
<dbReference type="OrthoDB" id="3170288at2"/>
<dbReference type="PRINTS" id="PR00038">
    <property type="entry name" value="HTHLUXR"/>
</dbReference>
<gene>
    <name evidence="6" type="ORF">CRD36_03685</name>
</gene>
<dbReference type="GO" id="GO:0006355">
    <property type="term" value="P:regulation of DNA-templated transcription"/>
    <property type="evidence" value="ECO:0007669"/>
    <property type="project" value="InterPro"/>
</dbReference>
<evidence type="ECO:0000256" key="1">
    <source>
        <dbReference type="ARBA" id="ARBA00023015"/>
    </source>
</evidence>
<dbReference type="Gene3D" id="1.10.10.10">
    <property type="entry name" value="Winged helix-like DNA-binding domain superfamily/Winged helix DNA-binding domain"/>
    <property type="match status" value="1"/>
</dbReference>
<feature type="compositionally biased region" description="Polar residues" evidence="4">
    <location>
        <begin position="86"/>
        <end position="105"/>
    </location>
</feature>
<dbReference type="SUPFAM" id="SSF46894">
    <property type="entry name" value="C-terminal effector domain of the bipartite response regulators"/>
    <property type="match status" value="1"/>
</dbReference>
<proteinExistence type="predicted"/>
<sequence length="207" mass="22897">MKEREMSEFSYIVDTAAKVQKVNSLQELHKEFTKEIEAIGTAQQTCISLIKITTPLPNAILLYITDGAPLSKAEEQDIMTDFPESPQANKDTLSTTSISAEQNASPKEYEDGAGEQEFYLVTGSDKNNVIQFKSQECSSFTPPPLSPREKECLYWAAKGLSDHDIGDLLSLSPTTVTGYMKNVRHKFKVRTRIQAVVIATSCGIITP</sequence>
<feature type="domain" description="HTH luxR-type" evidence="5">
    <location>
        <begin position="138"/>
        <end position="203"/>
    </location>
</feature>
<dbReference type="GO" id="GO:0003677">
    <property type="term" value="F:DNA binding"/>
    <property type="evidence" value="ECO:0007669"/>
    <property type="project" value="UniProtKB-KW"/>
</dbReference>
<keyword evidence="1" id="KW-0805">Transcription regulation</keyword>
<name>A0A2G4YTY0_9PROT</name>
<dbReference type="CDD" id="cd06170">
    <property type="entry name" value="LuxR_C_like"/>
    <property type="match status" value="1"/>
</dbReference>
<dbReference type="AlphaFoldDB" id="A0A2G4YTY0"/>
<dbReference type="InterPro" id="IPR016032">
    <property type="entry name" value="Sig_transdc_resp-reg_C-effctor"/>
</dbReference>
<dbReference type="InParanoid" id="A0A2G4YTY0"/>
<dbReference type="Pfam" id="PF00196">
    <property type="entry name" value="GerE"/>
    <property type="match status" value="1"/>
</dbReference>
<dbReference type="Proteomes" id="UP000229730">
    <property type="component" value="Unassembled WGS sequence"/>
</dbReference>
<reference evidence="6 7" key="1">
    <citation type="submission" date="2017-10" db="EMBL/GenBank/DDBJ databases">
        <title>Frigbacter circumglobatus gen. nov. sp. nov., isolated from sediment cultured in situ.</title>
        <authorList>
            <person name="Zhao Z."/>
        </authorList>
    </citation>
    <scope>NUCLEOTIDE SEQUENCE [LARGE SCALE GENOMIC DNA]</scope>
    <source>
        <strain evidence="6 7">ZYL</strain>
    </source>
</reference>
<keyword evidence="7" id="KW-1185">Reference proteome</keyword>
<protein>
    <recommendedName>
        <fullName evidence="5">HTH luxR-type domain-containing protein</fullName>
    </recommendedName>
</protein>
<dbReference type="PROSITE" id="PS50043">
    <property type="entry name" value="HTH_LUXR_2"/>
    <property type="match status" value="1"/>
</dbReference>
<accession>A0A2G4YTY0</accession>
<dbReference type="InterPro" id="IPR036388">
    <property type="entry name" value="WH-like_DNA-bd_sf"/>
</dbReference>
<dbReference type="SMART" id="SM00421">
    <property type="entry name" value="HTH_LUXR"/>
    <property type="match status" value="1"/>
</dbReference>
<dbReference type="InterPro" id="IPR000792">
    <property type="entry name" value="Tscrpt_reg_LuxR_C"/>
</dbReference>
<feature type="region of interest" description="Disordered" evidence="4">
    <location>
        <begin position="82"/>
        <end position="111"/>
    </location>
</feature>
<comment type="caution">
    <text evidence="6">The sequence shown here is derived from an EMBL/GenBank/DDBJ whole genome shotgun (WGS) entry which is preliminary data.</text>
</comment>
<evidence type="ECO:0000313" key="7">
    <source>
        <dbReference type="Proteomes" id="UP000229730"/>
    </source>
</evidence>
<keyword evidence="3" id="KW-0804">Transcription</keyword>
<dbReference type="PANTHER" id="PTHR44688:SF16">
    <property type="entry name" value="DNA-BINDING TRANSCRIPTIONAL ACTIVATOR DEVR_DOSR"/>
    <property type="match status" value="1"/>
</dbReference>
<evidence type="ECO:0000256" key="3">
    <source>
        <dbReference type="ARBA" id="ARBA00023163"/>
    </source>
</evidence>
<dbReference type="PANTHER" id="PTHR44688">
    <property type="entry name" value="DNA-BINDING TRANSCRIPTIONAL ACTIVATOR DEVR_DOSR"/>
    <property type="match status" value="1"/>
</dbReference>
<evidence type="ECO:0000259" key="5">
    <source>
        <dbReference type="PROSITE" id="PS50043"/>
    </source>
</evidence>